<sequence length="202" mass="20732">MRTNKSLRRAARSTRSWSAVMSASGSMSPTVRRPRFTCCAIQRRLRPSSGASCQATRVRSAMSVKPAAARRPGQSSVTGLSPNRSRSTAATFASRRLQAPEVSNGSSAGSTAAGPANSTSTSVPPGRSCCSSEVNTVAGSFTWCSTIDAQITSAASIAGNGASRSAFRAVTRSASPSVAIRVWRRASSGSEVSSPVTVAQGA</sequence>
<name>A0A6J7ABG4_9ZZZZ</name>
<protein>
    <submittedName>
        <fullName evidence="2">Unannotated protein</fullName>
    </submittedName>
</protein>
<proteinExistence type="predicted"/>
<dbReference type="AlphaFoldDB" id="A0A6J7ABG4"/>
<feature type="compositionally biased region" description="Basic residues" evidence="1">
    <location>
        <begin position="1"/>
        <end position="12"/>
    </location>
</feature>
<feature type="compositionally biased region" description="Polar residues" evidence="1">
    <location>
        <begin position="73"/>
        <end position="91"/>
    </location>
</feature>
<evidence type="ECO:0000313" key="2">
    <source>
        <dbReference type="EMBL" id="CAB4829830.1"/>
    </source>
</evidence>
<feature type="region of interest" description="Disordered" evidence="1">
    <location>
        <begin position="50"/>
        <end position="127"/>
    </location>
</feature>
<feature type="compositionally biased region" description="Low complexity" evidence="1">
    <location>
        <begin position="103"/>
        <end position="122"/>
    </location>
</feature>
<gene>
    <name evidence="2" type="ORF">UFOPK3099_01971</name>
</gene>
<accession>A0A6J7ABG4</accession>
<evidence type="ECO:0000256" key="1">
    <source>
        <dbReference type="SAM" id="MobiDB-lite"/>
    </source>
</evidence>
<reference evidence="2" key="1">
    <citation type="submission" date="2020-05" db="EMBL/GenBank/DDBJ databases">
        <authorList>
            <person name="Chiriac C."/>
            <person name="Salcher M."/>
            <person name="Ghai R."/>
            <person name="Kavagutti S V."/>
        </authorList>
    </citation>
    <scope>NUCLEOTIDE SEQUENCE</scope>
</reference>
<organism evidence="2">
    <name type="scientific">freshwater metagenome</name>
    <dbReference type="NCBI Taxonomy" id="449393"/>
    <lineage>
        <taxon>unclassified sequences</taxon>
        <taxon>metagenomes</taxon>
        <taxon>ecological metagenomes</taxon>
    </lineage>
</organism>
<feature type="region of interest" description="Disordered" evidence="1">
    <location>
        <begin position="1"/>
        <end position="28"/>
    </location>
</feature>
<dbReference type="EMBL" id="CAFAAV010000169">
    <property type="protein sequence ID" value="CAB4829830.1"/>
    <property type="molecule type" value="Genomic_DNA"/>
</dbReference>